<dbReference type="GO" id="GO:0016604">
    <property type="term" value="C:nuclear body"/>
    <property type="evidence" value="ECO:0007669"/>
    <property type="project" value="TreeGrafter"/>
</dbReference>
<evidence type="ECO:0000259" key="6">
    <source>
        <dbReference type="Pfam" id="PF08585"/>
    </source>
</evidence>
<dbReference type="PANTHER" id="PTHR14790:SF15">
    <property type="entry name" value="RECQ-MEDIATED GENOME INSTABILITY PROTEIN 1"/>
    <property type="match status" value="1"/>
</dbReference>
<dbReference type="AlphaFoldDB" id="A0A226DXD8"/>
<comment type="caution">
    <text evidence="8">The sequence shown here is derived from an EMBL/GenBank/DDBJ whole genome shotgun (WGS) entry which is preliminary data.</text>
</comment>
<feature type="compositionally biased region" description="Low complexity" evidence="5">
    <location>
        <begin position="298"/>
        <end position="328"/>
    </location>
</feature>
<feature type="domain" description="RecQ-mediated genome instability protein 1 C-terminal OB-fold" evidence="7">
    <location>
        <begin position="516"/>
        <end position="654"/>
    </location>
</feature>
<dbReference type="EMBL" id="LNIX01000009">
    <property type="protein sequence ID" value="OXA50132.1"/>
    <property type="molecule type" value="Genomic_DNA"/>
</dbReference>
<evidence type="ECO:0000313" key="9">
    <source>
        <dbReference type="Proteomes" id="UP000198287"/>
    </source>
</evidence>
<evidence type="ECO:0000313" key="8">
    <source>
        <dbReference type="EMBL" id="OXA50132.1"/>
    </source>
</evidence>
<dbReference type="Pfam" id="PF08585">
    <property type="entry name" value="RMI1_N_C"/>
    <property type="match status" value="1"/>
</dbReference>
<dbReference type="Pfam" id="PF16099">
    <property type="entry name" value="RMI1_C"/>
    <property type="match status" value="1"/>
</dbReference>
<dbReference type="GO" id="GO:0031422">
    <property type="term" value="C:RecQ family helicase-topoisomerase III complex"/>
    <property type="evidence" value="ECO:0007669"/>
    <property type="project" value="TreeGrafter"/>
</dbReference>
<protein>
    <recommendedName>
        <fullName evidence="2">RecQ-mediated genome instability protein 1</fullName>
    </recommendedName>
</protein>
<comment type="function">
    <text evidence="4">Essential component of the RMI complex, a complex that plays an important role in the processing of homologous recombination intermediates to limit DNA crossover formation in cells. Promotes TOP3A binding to double Holliday junctions (DHJ) and hence stimulates TOP3A-mediated dissolution. Required for BLM phosphorylation during mitosis. Within the BLM complex, required for BLM and TOP3A stability.</text>
</comment>
<evidence type="ECO:0000256" key="2">
    <source>
        <dbReference type="ARBA" id="ARBA00018987"/>
    </source>
</evidence>
<dbReference type="STRING" id="158441.A0A226DXD8"/>
<evidence type="ECO:0000259" key="7">
    <source>
        <dbReference type="Pfam" id="PF16099"/>
    </source>
</evidence>
<evidence type="ECO:0000256" key="5">
    <source>
        <dbReference type="SAM" id="MobiDB-lite"/>
    </source>
</evidence>
<dbReference type="OMA" id="IWEVEFF"/>
<dbReference type="Gene3D" id="1.10.8.1020">
    <property type="entry name" value="RecQ-mediated genome instability protein 1, N-terminal domain"/>
    <property type="match status" value="1"/>
</dbReference>
<dbReference type="SMART" id="SM01161">
    <property type="entry name" value="DUF1767"/>
    <property type="match status" value="1"/>
</dbReference>
<dbReference type="GO" id="GO:0000724">
    <property type="term" value="P:double-strand break repair via homologous recombination"/>
    <property type="evidence" value="ECO:0007669"/>
    <property type="project" value="TreeGrafter"/>
</dbReference>
<feature type="domain" description="RecQ mediated genome instability protein 1 OB-fold" evidence="6">
    <location>
        <begin position="62"/>
        <end position="190"/>
    </location>
</feature>
<organism evidence="8 9">
    <name type="scientific">Folsomia candida</name>
    <name type="common">Springtail</name>
    <dbReference type="NCBI Taxonomy" id="158441"/>
    <lineage>
        <taxon>Eukaryota</taxon>
        <taxon>Metazoa</taxon>
        <taxon>Ecdysozoa</taxon>
        <taxon>Arthropoda</taxon>
        <taxon>Hexapoda</taxon>
        <taxon>Collembola</taxon>
        <taxon>Entomobryomorpha</taxon>
        <taxon>Isotomoidea</taxon>
        <taxon>Isotomidae</taxon>
        <taxon>Proisotominae</taxon>
        <taxon>Folsomia</taxon>
    </lineage>
</organism>
<dbReference type="GO" id="GO:0000712">
    <property type="term" value="P:resolution of meiotic recombination intermediates"/>
    <property type="evidence" value="ECO:0007669"/>
    <property type="project" value="TreeGrafter"/>
</dbReference>
<sequence length="658" mass="72501">MAFQRVKKYMLDNAYTHTDEWLKACMDWIESTFGNVPDEIYQKHVYEQWIDANLEELGSSCLPANLSGQKCCNLGGKYGLQMNSIQDIGESAYNQWKKIRQLENENINVTGAATNTDNQWAPKPKRCLYLTLSDGIQLVYGLELTPISCLSLNLRPGVKILFMGPIECRRGVLQLRPVNVKVIGGEVEGIFDSHSVEAVLSSRLNIPRDNIDPAPTTTQRANIPAQSVEDVAFPDTMDDDDDQFFMEIDENLLLGSDHPPNPRTLANSSLETQLIDIADANTEIINTQDFRNMIATQSNNSNTRQNRSSNKTVTNSSSFPSTSLNSTVKPPPVAIKASINGSTATRANVPDSSASKSTSLVKMLGGFQTAKNVTNSSKKPKGKQLKIDGYMKPMPVIIKPATPPVKPTVAVRKVVTETVQPLSQPKIEESSIILVTDGDEDGDMSVIEDDSVVAEMDTDEENAVGRRENTTRRAPRFVPPIAASTPITTSKSKSTGIVHPTIISTPVRYPIMVPGRPYIYIKQIKENLEHWINTGIKSVNIKACVATLISNIRVENGVWTLSVSLNDGTGFLNCTLSPELLNTIIGFDPAEMKRLKSMKTQTAREKIAQGMKELTEQLVLLNAIVEIELCSPDPIILNFTDVSILHVNAIKYRISALK</sequence>
<dbReference type="InterPro" id="IPR042470">
    <property type="entry name" value="RMI1_N_C_sf"/>
</dbReference>
<name>A0A226DXD8_FOLCA</name>
<keyword evidence="3" id="KW-0235">DNA replication</keyword>
<evidence type="ECO:0000256" key="4">
    <source>
        <dbReference type="ARBA" id="ARBA00024977"/>
    </source>
</evidence>
<dbReference type="InterPro" id="IPR013894">
    <property type="entry name" value="RMI1_OB"/>
</dbReference>
<proteinExistence type="inferred from homology"/>
<dbReference type="InterPro" id="IPR044881">
    <property type="entry name" value="RMI1_N_N_sf"/>
</dbReference>
<gene>
    <name evidence="8" type="ORF">Fcan01_14894</name>
</gene>
<dbReference type="GO" id="GO:0000166">
    <property type="term" value="F:nucleotide binding"/>
    <property type="evidence" value="ECO:0007669"/>
    <property type="project" value="InterPro"/>
</dbReference>
<dbReference type="GO" id="GO:0006260">
    <property type="term" value="P:DNA replication"/>
    <property type="evidence" value="ECO:0007669"/>
    <property type="project" value="UniProtKB-KW"/>
</dbReference>
<comment type="similarity">
    <text evidence="1">Belongs to the RMI1 family.</text>
</comment>
<keyword evidence="9" id="KW-1185">Reference proteome</keyword>
<evidence type="ECO:0000256" key="1">
    <source>
        <dbReference type="ARBA" id="ARBA00006395"/>
    </source>
</evidence>
<dbReference type="Gene3D" id="2.40.50.510">
    <property type="match status" value="1"/>
</dbReference>
<dbReference type="Proteomes" id="UP000198287">
    <property type="component" value="Unassembled WGS sequence"/>
</dbReference>
<dbReference type="Gene3D" id="2.40.50.770">
    <property type="entry name" value="RecQ-mediated genome instability protein Rmi1, C-terminal domain"/>
    <property type="match status" value="1"/>
</dbReference>
<reference evidence="8 9" key="1">
    <citation type="submission" date="2015-12" db="EMBL/GenBank/DDBJ databases">
        <title>The genome of Folsomia candida.</title>
        <authorList>
            <person name="Faddeeva A."/>
            <person name="Derks M.F."/>
            <person name="Anvar Y."/>
            <person name="Smit S."/>
            <person name="Van Straalen N."/>
            <person name="Roelofs D."/>
        </authorList>
    </citation>
    <scope>NUCLEOTIDE SEQUENCE [LARGE SCALE GENOMIC DNA]</scope>
    <source>
        <strain evidence="8 9">VU population</strain>
        <tissue evidence="8">Whole body</tissue>
    </source>
</reference>
<dbReference type="InterPro" id="IPR032199">
    <property type="entry name" value="RMI1_C"/>
</dbReference>
<dbReference type="OrthoDB" id="341511at2759"/>
<evidence type="ECO:0000256" key="3">
    <source>
        <dbReference type="ARBA" id="ARBA00022705"/>
    </source>
</evidence>
<feature type="region of interest" description="Disordered" evidence="5">
    <location>
        <begin position="298"/>
        <end position="334"/>
    </location>
</feature>
<accession>A0A226DXD8</accession>
<dbReference type="PANTHER" id="PTHR14790">
    <property type="entry name" value="RECQ-MEDIATED GENOME INSTABILITY PROTEIN 1 RMI1"/>
    <property type="match status" value="1"/>
</dbReference>